<reference evidence="2 3" key="1">
    <citation type="submission" date="2015-10" db="EMBL/GenBank/DDBJ databases">
        <title>Draft genome sequence of Streptomyces sp. RV15, isolated from a marine sponge.</title>
        <authorList>
            <person name="Ruckert C."/>
            <person name="Abdelmohsen U.R."/>
            <person name="Winkler A."/>
            <person name="Hentschel U."/>
            <person name="Kalinowski J."/>
            <person name="Kampfer P."/>
            <person name="Glaeser S."/>
        </authorList>
    </citation>
    <scope>NUCLEOTIDE SEQUENCE [LARGE SCALE GENOMIC DNA]</scope>
    <source>
        <strain evidence="2 3">RV15</strain>
    </source>
</reference>
<evidence type="ECO:0000313" key="2">
    <source>
        <dbReference type="EMBL" id="KUO18302.1"/>
    </source>
</evidence>
<gene>
    <name evidence="2" type="ORF">AQJ91_26565</name>
</gene>
<dbReference type="EMBL" id="LMXB01000067">
    <property type="protein sequence ID" value="KUO18302.1"/>
    <property type="molecule type" value="Genomic_DNA"/>
</dbReference>
<comment type="caution">
    <text evidence="2">The sequence shown here is derived from an EMBL/GenBank/DDBJ whole genome shotgun (WGS) entry which is preliminary data.</text>
</comment>
<sequence>MAAVRATPASPSTGETELANSRRPGRGVDQQGDSQFRRGSGGRLLGAARHAVLRPANQRRPRGNDGHRLPDGALLVLTEVKDADRTGRTYDAPIPPAKDWLLEQAVCK</sequence>
<feature type="compositionally biased region" description="Polar residues" evidence="1">
    <location>
        <begin position="9"/>
        <end position="19"/>
    </location>
</feature>
<keyword evidence="3" id="KW-1185">Reference proteome</keyword>
<name>A0A117RZS9_9ACTN</name>
<evidence type="ECO:0000256" key="1">
    <source>
        <dbReference type="SAM" id="MobiDB-lite"/>
    </source>
</evidence>
<feature type="region of interest" description="Disordered" evidence="1">
    <location>
        <begin position="1"/>
        <end position="71"/>
    </location>
</feature>
<protein>
    <submittedName>
        <fullName evidence="2">Uncharacterized protein</fullName>
    </submittedName>
</protein>
<accession>A0A117RZS9</accession>
<dbReference type="AlphaFoldDB" id="A0A117RZS9"/>
<dbReference type="Proteomes" id="UP000053260">
    <property type="component" value="Unassembled WGS sequence"/>
</dbReference>
<evidence type="ECO:0000313" key="3">
    <source>
        <dbReference type="Proteomes" id="UP000053260"/>
    </source>
</evidence>
<feature type="compositionally biased region" description="Low complexity" evidence="1">
    <location>
        <begin position="45"/>
        <end position="54"/>
    </location>
</feature>
<proteinExistence type="predicted"/>
<organism evidence="2 3">
    <name type="scientific">Streptomyces dysideae</name>
    <dbReference type="NCBI Taxonomy" id="909626"/>
    <lineage>
        <taxon>Bacteria</taxon>
        <taxon>Bacillati</taxon>
        <taxon>Actinomycetota</taxon>
        <taxon>Actinomycetes</taxon>
        <taxon>Kitasatosporales</taxon>
        <taxon>Streptomycetaceae</taxon>
        <taxon>Streptomyces</taxon>
    </lineage>
</organism>